<dbReference type="PROSITE" id="PS51787">
    <property type="entry name" value="LON_N"/>
    <property type="match status" value="1"/>
</dbReference>
<feature type="domain" description="RING-type" evidence="5">
    <location>
        <begin position="244"/>
        <end position="285"/>
    </location>
</feature>
<dbReference type="InterPro" id="IPR013083">
    <property type="entry name" value="Znf_RING/FYVE/PHD"/>
</dbReference>
<dbReference type="InterPro" id="IPR003111">
    <property type="entry name" value="Lon_prtase_N"/>
</dbReference>
<dbReference type="GO" id="GO:0061630">
    <property type="term" value="F:ubiquitin protein ligase activity"/>
    <property type="evidence" value="ECO:0007669"/>
    <property type="project" value="TreeGrafter"/>
</dbReference>
<evidence type="ECO:0000256" key="4">
    <source>
        <dbReference type="PROSITE-ProRule" id="PRU00175"/>
    </source>
</evidence>
<keyword evidence="3" id="KW-0862">Zinc</keyword>
<evidence type="ECO:0000259" key="5">
    <source>
        <dbReference type="PROSITE" id="PS50089"/>
    </source>
</evidence>
<dbReference type="OrthoDB" id="264917at2759"/>
<dbReference type="InterPro" id="IPR015947">
    <property type="entry name" value="PUA-like_sf"/>
</dbReference>
<comment type="caution">
    <text evidence="7">The sequence shown here is derived from an EMBL/GenBank/DDBJ whole genome shotgun (WGS) entry which is preliminary data.</text>
</comment>
<evidence type="ECO:0000256" key="3">
    <source>
        <dbReference type="ARBA" id="ARBA00022833"/>
    </source>
</evidence>
<dbReference type="PANTHER" id="PTHR23327">
    <property type="entry name" value="RING FINGER PROTEIN 127"/>
    <property type="match status" value="1"/>
</dbReference>
<dbReference type="InterPro" id="IPR001841">
    <property type="entry name" value="Znf_RING"/>
</dbReference>
<evidence type="ECO:0000313" key="8">
    <source>
        <dbReference type="Proteomes" id="UP000320333"/>
    </source>
</evidence>
<reference evidence="7 8" key="1">
    <citation type="journal article" date="2019" name="Sci. Rep.">
        <title>Comparative genomics of chytrid fungi reveal insights into the obligate biotrophic and pathogenic lifestyle of Synchytrium endobioticum.</title>
        <authorList>
            <person name="van de Vossenberg B.T.L.H."/>
            <person name="Warris S."/>
            <person name="Nguyen H.D.T."/>
            <person name="van Gent-Pelzer M.P.E."/>
            <person name="Joly D.L."/>
            <person name="van de Geest H.C."/>
            <person name="Bonants P.J.M."/>
            <person name="Smith D.S."/>
            <person name="Levesque C.A."/>
            <person name="van der Lee T.A.J."/>
        </authorList>
    </citation>
    <scope>NUCLEOTIDE SEQUENCE [LARGE SCALE GENOMIC DNA]</scope>
    <source>
        <strain evidence="7 8">CBS 675.73</strain>
    </source>
</reference>
<dbReference type="SMART" id="SM00464">
    <property type="entry name" value="LON"/>
    <property type="match status" value="1"/>
</dbReference>
<keyword evidence="1" id="KW-0479">Metal-binding</keyword>
<dbReference type="SMART" id="SM00184">
    <property type="entry name" value="RING"/>
    <property type="match status" value="2"/>
</dbReference>
<dbReference type="InterPro" id="IPR046336">
    <property type="entry name" value="Lon_prtase_N_sf"/>
</dbReference>
<protein>
    <submittedName>
        <fullName evidence="7">Uncharacterized protein</fullName>
    </submittedName>
</protein>
<dbReference type="AlphaFoldDB" id="A0A507E6D7"/>
<evidence type="ECO:0000256" key="2">
    <source>
        <dbReference type="ARBA" id="ARBA00022771"/>
    </source>
</evidence>
<evidence type="ECO:0000256" key="1">
    <source>
        <dbReference type="ARBA" id="ARBA00022723"/>
    </source>
</evidence>
<keyword evidence="2 4" id="KW-0863">Zinc-finger</keyword>
<evidence type="ECO:0000313" key="7">
    <source>
        <dbReference type="EMBL" id="TPX59639.1"/>
    </source>
</evidence>
<keyword evidence="8" id="KW-1185">Reference proteome</keyword>
<name>A0A507E6D7_9FUNG</name>
<feature type="domain" description="Lon N-terminal" evidence="6">
    <location>
        <begin position="338"/>
        <end position="554"/>
    </location>
</feature>
<sequence length="554" mass="61501">MSLKYACACCLETLHQPVCLPCGFSVCSLCVQVVKDAQFEAVCNDEEVKALQLDAWLRPFRCPARPCRQRHFGVAAADWRLCGLLSRGPVSAVGRLTAGGDGLGDMPSHAAQEEQVAFHVACDAVLRSEADLHLSEVCFSTWHSTSQTAALAASRICLLRGHLKEAIKHADNAHRINPWNRRGLTARKAVEMKANSLGISLEASSTVPDEVVMDWAAWTPRSDFANARTVNAAPSDQDVQDLECHLCLYTLQDPITLSCGHSTCRSCLLSSLSHAPQNAVCPVCRFPLPPYSTVATRPKNWLLDALVTYWAPHLSVRPSNTTGEEVTADSLQQTQQREFVLPIFPFTLAFPGTSQEFHFFEPRYRVMVKECLEQYLPFGLCLPRRSLNPFDERMQFSNIGAAVGVEVAHQIPGDDMETSKGPLPRYLVQAKTQFRFQVVADSTTVSAEGLHHARVTRLDDIDLNNSDAHAHFDALEYAKLILAVRTYVRTMMEGVGAARARALEHEFGKMPLDAGLLSFWALQWVPMSMQAKYEVLSSVYPYERLKRIAEALDL</sequence>
<dbReference type="CDD" id="cd16449">
    <property type="entry name" value="RING-HC"/>
    <property type="match status" value="1"/>
</dbReference>
<accession>A0A507E6D7</accession>
<organism evidence="7 8">
    <name type="scientific">Chytriomyces confervae</name>
    <dbReference type="NCBI Taxonomy" id="246404"/>
    <lineage>
        <taxon>Eukaryota</taxon>
        <taxon>Fungi</taxon>
        <taxon>Fungi incertae sedis</taxon>
        <taxon>Chytridiomycota</taxon>
        <taxon>Chytridiomycota incertae sedis</taxon>
        <taxon>Chytridiomycetes</taxon>
        <taxon>Chytridiales</taxon>
        <taxon>Chytriomycetaceae</taxon>
        <taxon>Chytriomyces</taxon>
    </lineage>
</organism>
<gene>
    <name evidence="7" type="ORF">CcCBS67573_g09075</name>
</gene>
<dbReference type="EMBL" id="QEAP01000711">
    <property type="protein sequence ID" value="TPX59639.1"/>
    <property type="molecule type" value="Genomic_DNA"/>
</dbReference>
<dbReference type="SUPFAM" id="SSF88697">
    <property type="entry name" value="PUA domain-like"/>
    <property type="match status" value="1"/>
</dbReference>
<dbReference type="STRING" id="246404.A0A507E6D7"/>
<dbReference type="GO" id="GO:0008270">
    <property type="term" value="F:zinc ion binding"/>
    <property type="evidence" value="ECO:0007669"/>
    <property type="project" value="UniProtKB-KW"/>
</dbReference>
<dbReference type="Gene3D" id="2.30.130.40">
    <property type="entry name" value="LON domain-like"/>
    <property type="match status" value="1"/>
</dbReference>
<proteinExistence type="predicted"/>
<dbReference type="Gene3D" id="3.30.40.10">
    <property type="entry name" value="Zinc/RING finger domain, C3HC4 (zinc finger)"/>
    <property type="match status" value="1"/>
</dbReference>
<dbReference type="Proteomes" id="UP000320333">
    <property type="component" value="Unassembled WGS sequence"/>
</dbReference>
<dbReference type="PANTHER" id="PTHR23327:SF42">
    <property type="entry name" value="LON PEPTIDASE N-TERMINAL DOMAIN AND RING FINGER PROTEIN C14F5.10C"/>
    <property type="match status" value="1"/>
</dbReference>
<dbReference type="SUPFAM" id="SSF57850">
    <property type="entry name" value="RING/U-box"/>
    <property type="match status" value="1"/>
</dbReference>
<evidence type="ECO:0000259" key="6">
    <source>
        <dbReference type="PROSITE" id="PS51787"/>
    </source>
</evidence>
<dbReference type="Pfam" id="PF02190">
    <property type="entry name" value="LON_substr_bdg"/>
    <property type="match status" value="1"/>
</dbReference>
<dbReference type="Pfam" id="PF00097">
    <property type="entry name" value="zf-C3HC4"/>
    <property type="match status" value="1"/>
</dbReference>
<dbReference type="InterPro" id="IPR018957">
    <property type="entry name" value="Znf_C3HC4_RING-type"/>
</dbReference>
<dbReference type="PROSITE" id="PS50089">
    <property type="entry name" value="ZF_RING_2"/>
    <property type="match status" value="1"/>
</dbReference>